<proteinExistence type="predicted"/>
<sequence>MGQWLHPENHSTIRRSPTTTWLSRTTSPPVMQLLLLLLPLPPLSMRMPMHSAATQDLLHLLPFRTHSPLGPPSSIAFLTIMALLFITAYLVFTPLLTEFGVTSATVSRLY</sequence>
<organism evidence="3">
    <name type="scientific">Manihot esculenta</name>
    <name type="common">Cassava</name>
    <name type="synonym">Jatropha manihot</name>
    <dbReference type="NCBI Taxonomy" id="3983"/>
    <lineage>
        <taxon>Eukaryota</taxon>
        <taxon>Viridiplantae</taxon>
        <taxon>Streptophyta</taxon>
        <taxon>Embryophyta</taxon>
        <taxon>Tracheophyta</taxon>
        <taxon>Spermatophyta</taxon>
        <taxon>Magnoliopsida</taxon>
        <taxon>eudicotyledons</taxon>
        <taxon>Gunneridae</taxon>
        <taxon>Pentapetalae</taxon>
        <taxon>rosids</taxon>
        <taxon>fabids</taxon>
        <taxon>Malpighiales</taxon>
        <taxon>Euphorbiaceae</taxon>
        <taxon>Crotonoideae</taxon>
        <taxon>Manihoteae</taxon>
        <taxon>Manihot</taxon>
    </lineage>
</organism>
<name>A0A251KRM3_MANES</name>
<keyword evidence="2" id="KW-0812">Transmembrane</keyword>
<evidence type="ECO:0000313" key="3">
    <source>
        <dbReference type="EMBL" id="OAY42984.1"/>
    </source>
</evidence>
<evidence type="ECO:0000256" key="2">
    <source>
        <dbReference type="SAM" id="Phobius"/>
    </source>
</evidence>
<keyword evidence="2" id="KW-1133">Transmembrane helix</keyword>
<gene>
    <name evidence="3" type="ORF">MANES_08G032600</name>
</gene>
<reference evidence="3" key="1">
    <citation type="submission" date="2016-02" db="EMBL/GenBank/DDBJ databases">
        <title>WGS assembly of Manihot esculenta.</title>
        <authorList>
            <person name="Bredeson J.V."/>
            <person name="Prochnik S.E."/>
            <person name="Lyons J.B."/>
            <person name="Schmutz J."/>
            <person name="Grimwood J."/>
            <person name="Vrebalov J."/>
            <person name="Bart R.S."/>
            <person name="Amuge T."/>
            <person name="Ferguson M.E."/>
            <person name="Green R."/>
            <person name="Putnam N."/>
            <person name="Stites J."/>
            <person name="Rounsley S."/>
            <person name="Rokhsar D.S."/>
        </authorList>
    </citation>
    <scope>NUCLEOTIDE SEQUENCE [LARGE SCALE GENOMIC DNA]</scope>
    <source>
        <tissue evidence="3">Leaf</tissue>
    </source>
</reference>
<evidence type="ECO:0000256" key="1">
    <source>
        <dbReference type="SAM" id="MobiDB-lite"/>
    </source>
</evidence>
<dbReference type="EMBL" id="CM004394">
    <property type="protein sequence ID" value="OAY42984.1"/>
    <property type="molecule type" value="Genomic_DNA"/>
</dbReference>
<accession>A0A251KRM3</accession>
<dbReference type="AlphaFoldDB" id="A0A251KRM3"/>
<feature type="transmembrane region" description="Helical" evidence="2">
    <location>
        <begin position="21"/>
        <end position="40"/>
    </location>
</feature>
<keyword evidence="2" id="KW-0472">Membrane</keyword>
<feature type="region of interest" description="Disordered" evidence="1">
    <location>
        <begin position="1"/>
        <end position="20"/>
    </location>
</feature>
<protein>
    <submittedName>
        <fullName evidence="3">Uncharacterized protein</fullName>
    </submittedName>
</protein>
<dbReference type="EMBL" id="CM004394">
    <property type="protein sequence ID" value="OAY42983.1"/>
    <property type="molecule type" value="Genomic_DNA"/>
</dbReference>
<feature type="transmembrane region" description="Helical" evidence="2">
    <location>
        <begin position="74"/>
        <end position="92"/>
    </location>
</feature>
<dbReference type="EMBL" id="CM004394">
    <property type="protein sequence ID" value="OAY42982.1"/>
    <property type="molecule type" value="Genomic_DNA"/>
</dbReference>